<keyword evidence="6 7" id="KW-0472">Membrane</keyword>
<keyword evidence="10" id="KW-1185">Reference proteome</keyword>
<dbReference type="eggNOG" id="arCOG00751">
    <property type="taxonomic scope" value="Archaea"/>
</dbReference>
<proteinExistence type="predicted"/>
<dbReference type="PATRIC" id="fig|1227457.3.peg.1505"/>
<evidence type="ECO:0000256" key="4">
    <source>
        <dbReference type="ARBA" id="ARBA00022692"/>
    </source>
</evidence>
<accession>M0NA02</accession>
<gene>
    <name evidence="9" type="ORF">C451_08188</name>
</gene>
<evidence type="ECO:0000256" key="1">
    <source>
        <dbReference type="ARBA" id="ARBA00004651"/>
    </source>
</evidence>
<dbReference type="PANTHER" id="PTHR43163:SF6">
    <property type="entry name" value="DIPEPTIDE TRANSPORT SYSTEM PERMEASE PROTEIN DPPB-RELATED"/>
    <property type="match status" value="1"/>
</dbReference>
<dbReference type="RefSeq" id="WP_007739500.1">
    <property type="nucleotide sequence ID" value="NZ_AOMF01000146.1"/>
</dbReference>
<protein>
    <submittedName>
        <fullName evidence="9">ABC transporter permease</fullName>
    </submittedName>
</protein>
<keyword evidence="2" id="KW-0813">Transport</keyword>
<dbReference type="AlphaFoldDB" id="M0NA02"/>
<comment type="subcellular location">
    <subcellularLocation>
        <location evidence="1">Cell membrane</location>
        <topology evidence="1">Multi-pass membrane protein</topology>
    </subcellularLocation>
</comment>
<dbReference type="GO" id="GO:0005886">
    <property type="term" value="C:plasma membrane"/>
    <property type="evidence" value="ECO:0007669"/>
    <property type="project" value="UniProtKB-SubCell"/>
</dbReference>
<name>M0NA02_9EURY</name>
<dbReference type="Proteomes" id="UP000011680">
    <property type="component" value="Unassembled WGS sequence"/>
</dbReference>
<reference evidence="9 10" key="1">
    <citation type="journal article" date="2014" name="PLoS Genet.">
        <title>Phylogenetically driven sequencing of extremely halophilic archaea reveals strategies for static and dynamic osmo-response.</title>
        <authorList>
            <person name="Becker E.A."/>
            <person name="Seitzer P.M."/>
            <person name="Tritt A."/>
            <person name="Larsen D."/>
            <person name="Krusor M."/>
            <person name="Yao A.I."/>
            <person name="Wu D."/>
            <person name="Madern D."/>
            <person name="Eisen J.A."/>
            <person name="Darling A.E."/>
            <person name="Facciotti M.T."/>
        </authorList>
    </citation>
    <scope>NUCLEOTIDE SEQUENCE [LARGE SCALE GENOMIC DNA]</scope>
    <source>
        <strain evidence="9 10">JCM 13552</strain>
    </source>
</reference>
<evidence type="ECO:0000259" key="8">
    <source>
        <dbReference type="Pfam" id="PF00528"/>
    </source>
</evidence>
<evidence type="ECO:0000256" key="5">
    <source>
        <dbReference type="ARBA" id="ARBA00022989"/>
    </source>
</evidence>
<dbReference type="Pfam" id="PF00528">
    <property type="entry name" value="BPD_transp_1"/>
    <property type="match status" value="1"/>
</dbReference>
<evidence type="ECO:0000256" key="6">
    <source>
        <dbReference type="ARBA" id="ARBA00023136"/>
    </source>
</evidence>
<dbReference type="InterPro" id="IPR000515">
    <property type="entry name" value="MetI-like"/>
</dbReference>
<feature type="transmembrane region" description="Helical" evidence="7">
    <location>
        <begin position="12"/>
        <end position="37"/>
    </location>
</feature>
<evidence type="ECO:0000313" key="9">
    <source>
        <dbReference type="EMBL" id="EMA53924.1"/>
    </source>
</evidence>
<dbReference type="EMBL" id="AOMF01000146">
    <property type="protein sequence ID" value="EMA53924.1"/>
    <property type="molecule type" value="Genomic_DNA"/>
</dbReference>
<dbReference type="STRING" id="1227457.C451_08188"/>
<feature type="transmembrane region" description="Helical" evidence="7">
    <location>
        <begin position="44"/>
        <end position="62"/>
    </location>
</feature>
<dbReference type="PANTHER" id="PTHR43163">
    <property type="entry name" value="DIPEPTIDE TRANSPORT SYSTEM PERMEASE PROTEIN DPPB-RELATED"/>
    <property type="match status" value="1"/>
</dbReference>
<evidence type="ECO:0000313" key="10">
    <source>
        <dbReference type="Proteomes" id="UP000011680"/>
    </source>
</evidence>
<sequence length="76" mass="8079">MLSLFFADMLGIVVLNAFVIEYVFGIQGLGGLSLVAIQSRDIPVIFGTSLVIVLVGVLGNFVQDVVSIIVDPRVAE</sequence>
<evidence type="ECO:0000256" key="3">
    <source>
        <dbReference type="ARBA" id="ARBA00022475"/>
    </source>
</evidence>
<evidence type="ECO:0000256" key="7">
    <source>
        <dbReference type="SAM" id="Phobius"/>
    </source>
</evidence>
<evidence type="ECO:0000256" key="2">
    <source>
        <dbReference type="ARBA" id="ARBA00022448"/>
    </source>
</evidence>
<organism evidence="9 10">
    <name type="scientific">Halococcus thailandensis JCM 13552</name>
    <dbReference type="NCBI Taxonomy" id="1227457"/>
    <lineage>
        <taxon>Archaea</taxon>
        <taxon>Methanobacteriati</taxon>
        <taxon>Methanobacteriota</taxon>
        <taxon>Stenosarchaea group</taxon>
        <taxon>Halobacteria</taxon>
        <taxon>Halobacteriales</taxon>
        <taxon>Halococcaceae</taxon>
        <taxon>Halococcus</taxon>
    </lineage>
</organism>
<keyword evidence="4 7" id="KW-0812">Transmembrane</keyword>
<dbReference type="GO" id="GO:0055085">
    <property type="term" value="P:transmembrane transport"/>
    <property type="evidence" value="ECO:0007669"/>
    <property type="project" value="InterPro"/>
</dbReference>
<feature type="domain" description="ABC transmembrane type-1" evidence="8">
    <location>
        <begin position="10"/>
        <end position="75"/>
    </location>
</feature>
<keyword evidence="3" id="KW-1003">Cell membrane</keyword>
<keyword evidence="5 7" id="KW-1133">Transmembrane helix</keyword>
<comment type="caution">
    <text evidence="9">The sequence shown here is derived from an EMBL/GenBank/DDBJ whole genome shotgun (WGS) entry which is preliminary data.</text>
</comment>